<dbReference type="PROSITE" id="PS52029">
    <property type="entry name" value="LD_TPASE"/>
    <property type="match status" value="1"/>
</dbReference>
<dbReference type="Pfam" id="PF03734">
    <property type="entry name" value="YkuD"/>
    <property type="match status" value="1"/>
</dbReference>
<dbReference type="OrthoDB" id="9778545at2"/>
<feature type="domain" description="L,D-TPase catalytic" evidence="9">
    <location>
        <begin position="313"/>
        <end position="499"/>
    </location>
</feature>
<feature type="signal peptide" evidence="8">
    <location>
        <begin position="1"/>
        <end position="18"/>
    </location>
</feature>
<keyword evidence="6 7" id="KW-0961">Cell wall biogenesis/degradation</keyword>
<evidence type="ECO:0000256" key="5">
    <source>
        <dbReference type="ARBA" id="ARBA00022984"/>
    </source>
</evidence>
<gene>
    <name evidence="10" type="ordered locus">Nitsa_2119</name>
</gene>
<evidence type="ECO:0000256" key="3">
    <source>
        <dbReference type="ARBA" id="ARBA00022679"/>
    </source>
</evidence>
<dbReference type="GO" id="GO:0004180">
    <property type="term" value="F:carboxypeptidase activity"/>
    <property type="evidence" value="ECO:0007669"/>
    <property type="project" value="UniProtKB-ARBA"/>
</dbReference>
<evidence type="ECO:0000256" key="1">
    <source>
        <dbReference type="ARBA" id="ARBA00004752"/>
    </source>
</evidence>
<reference evidence="11" key="2">
    <citation type="submission" date="2011-01" db="EMBL/GenBank/DDBJ databases">
        <title>The complete genome of Nitratifractor salsuginis DSM 16511.</title>
        <authorList>
            <consortium name="US DOE Joint Genome Institute (JGI-PGF)"/>
            <person name="Lucas S."/>
            <person name="Copeland A."/>
            <person name="Lapidus A."/>
            <person name="Bruce D."/>
            <person name="Goodwin L."/>
            <person name="Pitluck S."/>
            <person name="Kyrpides N."/>
            <person name="Mavromatis K."/>
            <person name="Ivanova N."/>
            <person name="Mikhailova N."/>
            <person name="Zeytun A."/>
            <person name="Detter J.C."/>
            <person name="Tapia R."/>
            <person name="Han C."/>
            <person name="Land M."/>
            <person name="Hauser L."/>
            <person name="Markowitz V."/>
            <person name="Cheng J.-F."/>
            <person name="Hugenholtz P."/>
            <person name="Woyke T."/>
            <person name="Wu D."/>
            <person name="Tindall B."/>
            <person name="Schuetze A."/>
            <person name="Brambilla E."/>
            <person name="Klenk H.-P."/>
            <person name="Eisen J.A."/>
        </authorList>
    </citation>
    <scope>NUCLEOTIDE SEQUENCE [LARGE SCALE GENOMIC DNA]</scope>
    <source>
        <strain evidence="11">DSM 16511 / JCM 12458 / E9I37-1</strain>
    </source>
</reference>
<dbReference type="AlphaFoldDB" id="E6X3M1"/>
<dbReference type="GO" id="GO:0071555">
    <property type="term" value="P:cell wall organization"/>
    <property type="evidence" value="ECO:0007669"/>
    <property type="project" value="UniProtKB-UniRule"/>
</dbReference>
<dbReference type="InterPro" id="IPR052905">
    <property type="entry name" value="LD-transpeptidase_YkuD-like"/>
</dbReference>
<dbReference type="EMBL" id="CP002452">
    <property type="protein sequence ID" value="ADV47360.1"/>
    <property type="molecule type" value="Genomic_DNA"/>
</dbReference>
<proteinExistence type="inferred from homology"/>
<dbReference type="STRING" id="749222.Nitsa_2119"/>
<keyword evidence="11" id="KW-1185">Reference proteome</keyword>
<comment type="similarity">
    <text evidence="2">Belongs to the YkuD family.</text>
</comment>
<comment type="pathway">
    <text evidence="1 7">Cell wall biogenesis; peptidoglycan biosynthesis.</text>
</comment>
<dbReference type="InterPro" id="IPR005490">
    <property type="entry name" value="LD_TPept_cat_dom"/>
</dbReference>
<feature type="chain" id="PRO_5003214851" evidence="8">
    <location>
        <begin position="19"/>
        <end position="575"/>
    </location>
</feature>
<dbReference type="UniPathway" id="UPA00219"/>
<accession>E6X3M1</accession>
<evidence type="ECO:0000259" key="9">
    <source>
        <dbReference type="PROSITE" id="PS52029"/>
    </source>
</evidence>
<dbReference type="PANTHER" id="PTHR41533:SF2">
    <property type="entry name" value="BLR7131 PROTEIN"/>
    <property type="match status" value="1"/>
</dbReference>
<feature type="active site" description="Proton donor/acceptor" evidence="7">
    <location>
        <position position="450"/>
    </location>
</feature>
<dbReference type="InterPro" id="IPR036365">
    <property type="entry name" value="PGBD-like_sf"/>
</dbReference>
<dbReference type="GO" id="GO:0008360">
    <property type="term" value="P:regulation of cell shape"/>
    <property type="evidence" value="ECO:0007669"/>
    <property type="project" value="UniProtKB-UniRule"/>
</dbReference>
<reference evidence="10 11" key="1">
    <citation type="journal article" date="2011" name="Stand. Genomic Sci.">
        <title>Complete genome sequence of Nitratifractor salsuginis type strain (E9I37-1).</title>
        <authorList>
            <person name="Anderson I."/>
            <person name="Sikorski J."/>
            <person name="Zeytun A."/>
            <person name="Nolan M."/>
            <person name="Lapidus A."/>
            <person name="Lucas S."/>
            <person name="Hammon N."/>
            <person name="Deshpande S."/>
            <person name="Cheng J.F."/>
            <person name="Tapia R."/>
            <person name="Han C."/>
            <person name="Goodwin L."/>
            <person name="Pitluck S."/>
            <person name="Liolios K."/>
            <person name="Pagani I."/>
            <person name="Ivanova N."/>
            <person name="Huntemann M."/>
            <person name="Mavromatis K."/>
            <person name="Ovchinikova G."/>
            <person name="Pati A."/>
            <person name="Chen A."/>
            <person name="Palaniappan K."/>
            <person name="Land M."/>
            <person name="Hauser L."/>
            <person name="Brambilla E.M."/>
            <person name="Ngatchou-Djao O.D."/>
            <person name="Rohde M."/>
            <person name="Tindall B.J."/>
            <person name="Goker M."/>
            <person name="Detter J.C."/>
            <person name="Woyke T."/>
            <person name="Bristow J."/>
            <person name="Eisen J.A."/>
            <person name="Markowitz V."/>
            <person name="Hugenholtz P."/>
            <person name="Klenk H.P."/>
            <person name="Kyrpides N.C."/>
        </authorList>
    </citation>
    <scope>NUCLEOTIDE SEQUENCE [LARGE SCALE GENOMIC DNA]</scope>
    <source>
        <strain evidence="11">DSM 16511 / JCM 12458 / E9I37-1</strain>
    </source>
</reference>
<dbReference type="Gene3D" id="2.40.440.10">
    <property type="entry name" value="L,D-transpeptidase catalytic domain-like"/>
    <property type="match status" value="1"/>
</dbReference>
<evidence type="ECO:0000256" key="6">
    <source>
        <dbReference type="ARBA" id="ARBA00023316"/>
    </source>
</evidence>
<dbReference type="SUPFAM" id="SSF47090">
    <property type="entry name" value="PGBD-like"/>
    <property type="match status" value="1"/>
</dbReference>
<dbReference type="Pfam" id="PF20142">
    <property type="entry name" value="Scaffold"/>
    <property type="match status" value="1"/>
</dbReference>
<dbReference type="eggNOG" id="COG2989">
    <property type="taxonomic scope" value="Bacteria"/>
</dbReference>
<dbReference type="Gene3D" id="1.10.101.10">
    <property type="entry name" value="PGBD-like superfamily/PGBD"/>
    <property type="match status" value="1"/>
</dbReference>
<evidence type="ECO:0000256" key="2">
    <source>
        <dbReference type="ARBA" id="ARBA00005992"/>
    </source>
</evidence>
<keyword evidence="5 7" id="KW-0573">Peptidoglycan synthesis</keyword>
<keyword evidence="3" id="KW-0808">Transferase</keyword>
<evidence type="ECO:0000256" key="7">
    <source>
        <dbReference type="PROSITE-ProRule" id="PRU01373"/>
    </source>
</evidence>
<dbReference type="RefSeq" id="WP_013555045.1">
    <property type="nucleotide sequence ID" value="NC_014935.1"/>
</dbReference>
<protein>
    <submittedName>
        <fullName evidence="10">ErfK/YbiS/YcfS/YnhG family protein</fullName>
    </submittedName>
</protein>
<dbReference type="KEGG" id="nsa:Nitsa_2119"/>
<evidence type="ECO:0000256" key="4">
    <source>
        <dbReference type="ARBA" id="ARBA00022960"/>
    </source>
</evidence>
<name>E6X3M1_NITSE</name>
<evidence type="ECO:0000313" key="10">
    <source>
        <dbReference type="EMBL" id="ADV47360.1"/>
    </source>
</evidence>
<dbReference type="InterPro" id="IPR045380">
    <property type="entry name" value="LD_TPept_scaffold_dom"/>
</dbReference>
<dbReference type="GO" id="GO:0016740">
    <property type="term" value="F:transferase activity"/>
    <property type="evidence" value="ECO:0007669"/>
    <property type="project" value="UniProtKB-KW"/>
</dbReference>
<dbReference type="Proteomes" id="UP000008633">
    <property type="component" value="Chromosome"/>
</dbReference>
<dbReference type="SUPFAM" id="SSF141523">
    <property type="entry name" value="L,D-transpeptidase catalytic domain-like"/>
    <property type="match status" value="1"/>
</dbReference>
<dbReference type="GO" id="GO:0009252">
    <property type="term" value="P:peptidoglycan biosynthetic process"/>
    <property type="evidence" value="ECO:0007669"/>
    <property type="project" value="UniProtKB-UniPathway"/>
</dbReference>
<evidence type="ECO:0000256" key="8">
    <source>
        <dbReference type="SAM" id="SignalP"/>
    </source>
</evidence>
<keyword evidence="8" id="KW-0732">Signal</keyword>
<dbReference type="InterPro" id="IPR038063">
    <property type="entry name" value="Transpep_catalytic_dom"/>
</dbReference>
<organism evidence="10 11">
    <name type="scientific">Nitratifractor salsuginis (strain DSM 16511 / JCM 12458 / E9I37-1)</name>
    <dbReference type="NCBI Taxonomy" id="749222"/>
    <lineage>
        <taxon>Bacteria</taxon>
        <taxon>Pseudomonadati</taxon>
        <taxon>Campylobacterota</taxon>
        <taxon>Epsilonproteobacteria</taxon>
        <taxon>Campylobacterales</taxon>
        <taxon>Sulfurovaceae</taxon>
        <taxon>Nitratifractor</taxon>
    </lineage>
</organism>
<keyword evidence="4 7" id="KW-0133">Cell shape</keyword>
<feature type="active site" description="Nucleophile" evidence="7">
    <location>
        <position position="469"/>
    </location>
</feature>
<dbReference type="CDD" id="cd16913">
    <property type="entry name" value="YkuD_like"/>
    <property type="match status" value="1"/>
</dbReference>
<dbReference type="HOGENOM" id="CLU_020360_3_0_7"/>
<dbReference type="PANTHER" id="PTHR41533">
    <property type="entry name" value="L,D-TRANSPEPTIDASE HI_1667-RELATED"/>
    <property type="match status" value="1"/>
</dbReference>
<dbReference type="InterPro" id="IPR036366">
    <property type="entry name" value="PGBDSf"/>
</dbReference>
<evidence type="ECO:0000313" key="11">
    <source>
        <dbReference type="Proteomes" id="UP000008633"/>
    </source>
</evidence>
<sequence length="575" mass="68119">MTKKVFLLLFLGWGVLMGAPAPTPESDLLGTQIQTTLDSKLHSPYRTQIAELYRLNGFKALWVGPENAANYAALLHALENPLYNYNHKDFNLNEIKRLSFLLDNGELPPANVPAARARLDVLMSDALMRLLHFIRVGDVDWPLVQQKLKRLKETQDVQAAWDIRPKKLPETKELYQVLNQKELAPYLRKQLPLEPRYRKLLALLAKYRTMPNFPKLSYGRTLRINSTDSRIPQIKRMLKFFGDYPKHFAEDNQFDRPFAQAIRSFRSRFKLPPGNTVDNKVIQALNTTKKEYLRKILVNLEKLKLYPHRWEPDYVEVNVPEFKMRFYRNGQPIFSSDVVVGRIDRPTPIFDSKMTYMVLNPTWTIPDNLVRRDLIPMLKKEPDYLQKHNIHVYTSYKPNAPEVELDFEKLFSYEHDTRPIPYRFVQFPSDQNALGRVKFMFPNKYSVYLHDTDNKKLFGYRYRVFSSGCMRVAKPFDFMDLLLHYARGNYSEGKIQEILASNKPTTIRLKKAIPVHIVYFTVRREGKKDYFFYDIYLYDKMIWESMEGHKKASFRVPEKRLNPLRKERKRRRHFF</sequence>